<comment type="catalytic activity">
    <reaction evidence="32">
        <text>a globoside GalGb4Cer + CMP-N-acetyl-beta-neuraminate = a globoside MSGG + CMP + H(+)</text>
        <dbReference type="Rhea" id="RHEA:65372"/>
        <dbReference type="ChEBI" id="CHEBI:15378"/>
        <dbReference type="ChEBI" id="CHEBI:57812"/>
        <dbReference type="ChEBI" id="CHEBI:60377"/>
        <dbReference type="ChEBI" id="CHEBI:140623"/>
        <dbReference type="ChEBI" id="CHEBI:140691"/>
    </reaction>
    <physiologicalReaction direction="left-to-right" evidence="32">
        <dbReference type="Rhea" id="RHEA:65373"/>
    </physiologicalReaction>
</comment>
<evidence type="ECO:0000256" key="21">
    <source>
        <dbReference type="ARBA" id="ARBA00041507"/>
    </source>
</evidence>
<feature type="binding site" evidence="38">
    <location>
        <position position="261"/>
    </location>
    <ligand>
        <name>substrate</name>
    </ligand>
</feature>
<keyword evidence="6" id="KW-0964">Secreted</keyword>
<feature type="binding site" evidence="38">
    <location>
        <position position="214"/>
    </location>
    <ligand>
        <name>substrate</name>
    </ligand>
</feature>
<evidence type="ECO:0000256" key="11">
    <source>
        <dbReference type="ARBA" id="ARBA00022989"/>
    </source>
</evidence>
<evidence type="ECO:0000256" key="28">
    <source>
        <dbReference type="ARBA" id="ARBA00043673"/>
    </source>
</evidence>
<dbReference type="AlphaFoldDB" id="A0A6J2WNP9"/>
<dbReference type="PIRSF" id="PIRSF005557">
    <property type="entry name" value="Sialyl_trans"/>
    <property type="match status" value="1"/>
</dbReference>
<evidence type="ECO:0000256" key="15">
    <source>
        <dbReference type="ARBA" id="ARBA00023157"/>
    </source>
</evidence>
<dbReference type="PANTHER" id="PTHR46032:SF6">
    <property type="entry name" value="CMP-N-ACETYLNEURAMINATE-BETA-GALACTOSAMIDE-ALPHA-2,3-SIALYLTRANSFERASE 1"/>
    <property type="match status" value="1"/>
</dbReference>
<keyword evidence="16" id="KW-0325">Glycoprotein</keyword>
<organism evidence="40 41">
    <name type="scientific">Chanos chanos</name>
    <name type="common">Milkfish</name>
    <name type="synonym">Mugil chanos</name>
    <dbReference type="NCBI Taxonomy" id="29144"/>
    <lineage>
        <taxon>Eukaryota</taxon>
        <taxon>Metazoa</taxon>
        <taxon>Chordata</taxon>
        <taxon>Craniata</taxon>
        <taxon>Vertebrata</taxon>
        <taxon>Euteleostomi</taxon>
        <taxon>Actinopterygii</taxon>
        <taxon>Neopterygii</taxon>
        <taxon>Teleostei</taxon>
        <taxon>Ostariophysi</taxon>
        <taxon>Gonorynchiformes</taxon>
        <taxon>Chanidae</taxon>
        <taxon>Chanos</taxon>
    </lineage>
</organism>
<sequence length="285" mass="32898">MSFSKGPCECTLCMTAAGNDSWFSERYKPSVEPLLSRKNSAITDDVYRWWQSLQHERNPANYTVVVKQLLKLFPDNKRYIRPRLDRCRTCAVVGNSGNLLGSHYGRLIDLHDFVLRMNRAPTKGFEEDVGAKTTHRIIYPESAMDMENSTHLVLAPFKTLDLQWLISAFTTKNITRTYTGVRASIQADKSKVMVLSPVFIKYVYESWLQKHGRYPSTGFLTLVFALHVCDEVNVYGFGADRNGKWHHYFEKMVVNYNHTPHGGNYEYETVVQLSKKNKIQMFKGF</sequence>
<comment type="pathway">
    <text evidence="4">Glycolipid biosynthesis.</text>
</comment>
<proteinExistence type="inferred from homology"/>
<dbReference type="GO" id="GO:0097503">
    <property type="term" value="P:sialylation"/>
    <property type="evidence" value="ECO:0007669"/>
    <property type="project" value="TreeGrafter"/>
</dbReference>
<evidence type="ECO:0000256" key="22">
    <source>
        <dbReference type="ARBA" id="ARBA00041997"/>
    </source>
</evidence>
<dbReference type="EC" id="2.4.3.4" evidence="19"/>
<feature type="binding site" evidence="38">
    <location>
        <position position="95"/>
    </location>
    <ligand>
        <name>substrate</name>
    </ligand>
</feature>
<keyword evidence="8" id="KW-0808">Transferase</keyword>
<evidence type="ECO:0000256" key="32">
    <source>
        <dbReference type="ARBA" id="ARBA00052027"/>
    </source>
</evidence>
<dbReference type="RefSeq" id="XP_030644946.1">
    <property type="nucleotide sequence ID" value="XM_030789086.1"/>
</dbReference>
<evidence type="ECO:0000256" key="7">
    <source>
        <dbReference type="ARBA" id="ARBA00022676"/>
    </source>
</evidence>
<dbReference type="Gene3D" id="3.90.1480.20">
    <property type="entry name" value="Glycosyl transferase family 29"/>
    <property type="match status" value="1"/>
</dbReference>
<evidence type="ECO:0000256" key="14">
    <source>
        <dbReference type="ARBA" id="ARBA00023136"/>
    </source>
</evidence>
<dbReference type="FunFam" id="3.90.1480.20:FF:000002">
    <property type="entry name" value="CMP-N-acetylneuraminate-beta-galactosamide- alpha-2,3-sialyltransferase 2"/>
    <property type="match status" value="1"/>
</dbReference>
<evidence type="ECO:0000256" key="19">
    <source>
        <dbReference type="ARBA" id="ARBA00039107"/>
    </source>
</evidence>
<comment type="catalytic activity">
    <reaction evidence="28">
        <text>a ganglioside GA1 (d18:1(4E)) + CMP-N-acetyl-beta-neuraminate = a ganglioside GM1b (d18:1(4E)) + CMP + H(+)</text>
        <dbReference type="Rhea" id="RHEA:47560"/>
        <dbReference type="ChEBI" id="CHEBI:15378"/>
        <dbReference type="ChEBI" id="CHEBI:27938"/>
        <dbReference type="ChEBI" id="CHEBI:57812"/>
        <dbReference type="ChEBI" id="CHEBI:60377"/>
        <dbReference type="ChEBI" id="CHEBI:78568"/>
    </reaction>
    <physiologicalReaction direction="left-to-right" evidence="28">
        <dbReference type="Rhea" id="RHEA:47561"/>
    </physiologicalReaction>
</comment>
<gene>
    <name evidence="41" type="primary">LOC115825256</name>
</gene>
<evidence type="ECO:0000256" key="18">
    <source>
        <dbReference type="ARBA" id="ARBA00039106"/>
    </source>
</evidence>
<dbReference type="CDD" id="cd23966">
    <property type="entry name" value="GT29_ST3GAL1_2"/>
    <property type="match status" value="1"/>
</dbReference>
<dbReference type="Pfam" id="PF00777">
    <property type="entry name" value="Glyco_transf_29"/>
    <property type="match status" value="1"/>
</dbReference>
<comment type="pathway">
    <text evidence="3">Protein modification; protein glycosylation.</text>
</comment>
<dbReference type="InParanoid" id="A0A6J2WNP9"/>
<evidence type="ECO:0000256" key="26">
    <source>
        <dbReference type="ARBA" id="ARBA00042990"/>
    </source>
</evidence>
<evidence type="ECO:0000256" key="1">
    <source>
        <dbReference type="ARBA" id="ARBA00004447"/>
    </source>
</evidence>
<keyword evidence="15" id="KW-1015">Disulfide bond</keyword>
<dbReference type="PANTHER" id="PTHR46032">
    <property type="entry name" value="ALPHA-2,3-SIALYLTRANSFERASE ST3GAL I ISOFORM X1"/>
    <property type="match status" value="1"/>
</dbReference>
<evidence type="ECO:0000256" key="6">
    <source>
        <dbReference type="ARBA" id="ARBA00022525"/>
    </source>
</evidence>
<evidence type="ECO:0000256" key="30">
    <source>
        <dbReference type="ARBA" id="ARBA00043816"/>
    </source>
</evidence>
<evidence type="ECO:0000256" key="12">
    <source>
        <dbReference type="ARBA" id="ARBA00023034"/>
    </source>
</evidence>
<evidence type="ECO:0000256" key="27">
    <source>
        <dbReference type="ARBA" id="ARBA00042991"/>
    </source>
</evidence>
<dbReference type="GO" id="GO:0047288">
    <property type="term" value="F:beta-D-galactosyl-(1-&gt;3)-N-acetyl-beta-D-galactosaminide alpha-2,3- sialyltransferase"/>
    <property type="evidence" value="ECO:0007669"/>
    <property type="project" value="UniProtKB-EC"/>
</dbReference>
<feature type="binding site" evidence="38">
    <location>
        <position position="247"/>
    </location>
    <ligand>
        <name>substrate</name>
    </ligand>
</feature>
<evidence type="ECO:0000256" key="24">
    <source>
        <dbReference type="ARBA" id="ARBA00042448"/>
    </source>
</evidence>
<dbReference type="InterPro" id="IPR051757">
    <property type="entry name" value="Beta-gal_alpha2-3_sialyltrans"/>
</dbReference>
<evidence type="ECO:0000256" key="31">
    <source>
        <dbReference type="ARBA" id="ARBA00047509"/>
    </source>
</evidence>
<dbReference type="GO" id="GO:0006629">
    <property type="term" value="P:lipid metabolic process"/>
    <property type="evidence" value="ECO:0007669"/>
    <property type="project" value="UniProtKB-KW"/>
</dbReference>
<feature type="binding site" evidence="38">
    <location>
        <position position="218"/>
    </location>
    <ligand>
        <name>substrate</name>
    </ligand>
</feature>
<dbReference type="Proteomes" id="UP000504632">
    <property type="component" value="Chromosome 12"/>
</dbReference>
<dbReference type="FunCoup" id="A0A6J2WNP9">
    <property type="interactions" value="8"/>
</dbReference>
<dbReference type="EC" id="2.4.3.2" evidence="18"/>
<keyword evidence="10" id="KW-0735">Signal-anchor</keyword>
<evidence type="ECO:0000256" key="29">
    <source>
        <dbReference type="ARBA" id="ARBA00043773"/>
    </source>
</evidence>
<evidence type="ECO:0000256" key="17">
    <source>
        <dbReference type="ARBA" id="ARBA00036292"/>
    </source>
</evidence>
<dbReference type="GO" id="GO:0005576">
    <property type="term" value="C:extracellular region"/>
    <property type="evidence" value="ECO:0007669"/>
    <property type="project" value="UniProtKB-SubCell"/>
</dbReference>
<evidence type="ECO:0000256" key="9">
    <source>
        <dbReference type="ARBA" id="ARBA00022692"/>
    </source>
</evidence>
<keyword evidence="11" id="KW-1133">Transmembrane helix</keyword>
<keyword evidence="13" id="KW-0443">Lipid metabolism</keyword>
<evidence type="ECO:0000313" key="41">
    <source>
        <dbReference type="RefSeq" id="XP_030644946.1"/>
    </source>
</evidence>
<feature type="binding site" evidence="38">
    <location>
        <position position="238"/>
    </location>
    <ligand>
        <name>substrate</name>
    </ligand>
</feature>
<evidence type="ECO:0000256" key="10">
    <source>
        <dbReference type="ARBA" id="ARBA00022968"/>
    </source>
</evidence>
<evidence type="ECO:0000256" key="25">
    <source>
        <dbReference type="ARBA" id="ARBA00042682"/>
    </source>
</evidence>
<dbReference type="InterPro" id="IPR038578">
    <property type="entry name" value="GT29-like_sf"/>
</dbReference>
<evidence type="ECO:0000256" key="8">
    <source>
        <dbReference type="ARBA" id="ARBA00022679"/>
    </source>
</evidence>
<evidence type="ECO:0000256" key="38">
    <source>
        <dbReference type="PIRSR" id="PIRSR005557-1"/>
    </source>
</evidence>
<keyword evidence="7" id="KW-0328">Glycosyltransferase</keyword>
<dbReference type="OrthoDB" id="10264956at2759"/>
<evidence type="ECO:0000256" key="3">
    <source>
        <dbReference type="ARBA" id="ARBA00004922"/>
    </source>
</evidence>
<evidence type="ECO:0000256" key="16">
    <source>
        <dbReference type="ARBA" id="ARBA00023180"/>
    </source>
</evidence>
<evidence type="ECO:0000256" key="13">
    <source>
        <dbReference type="ARBA" id="ARBA00023098"/>
    </source>
</evidence>
<evidence type="ECO:0000256" key="34">
    <source>
        <dbReference type="ARBA" id="ARBA00072809"/>
    </source>
</evidence>
<dbReference type="InterPro" id="IPR001675">
    <property type="entry name" value="Glyco_trans_29"/>
</dbReference>
<evidence type="ECO:0000313" key="40">
    <source>
        <dbReference type="Proteomes" id="UP000504632"/>
    </source>
</evidence>
<protein>
    <recommendedName>
        <fullName evidence="20">CMP-N-acetylneuraminate-beta-galactosamide-alpha-2,3-sialyltransferase 1</fullName>
        <ecNumber evidence="18">2.4.3.2</ecNumber>
        <ecNumber evidence="19">2.4.3.4</ecNumber>
    </recommendedName>
    <alternativeName>
        <fullName evidence="34">CMP-N-acetylneuraminate-beta-galactosamide-alpha-2,3-sialyltransferase 2</fullName>
    </alternativeName>
    <alternativeName>
        <fullName evidence="27">Gal-NAc6S</fullName>
    </alternativeName>
    <alternativeName>
        <fullName evidence="24">Gal-beta-1,3-GalNAc-alpha-2,3-sialyltransferase</fullName>
    </alternativeName>
    <alternativeName>
        <fullName evidence="26">Monosialoganglioside sialyltransferase</fullName>
    </alternativeName>
    <alternativeName>
        <fullName evidence="22">ST3Gal I</fullName>
    </alternativeName>
    <alternativeName>
        <fullName evidence="35">ST3Gal II</fullName>
    </alternativeName>
    <alternativeName>
        <fullName evidence="23">ST3GalA.1</fullName>
    </alternativeName>
    <alternativeName>
        <fullName evidence="36">ST3GalA.2</fullName>
    </alternativeName>
    <alternativeName>
        <fullName evidence="21">ST3O</fullName>
    </alternativeName>
    <alternativeName>
        <fullName evidence="25">Sialyltransferase 4A</fullName>
    </alternativeName>
    <alternativeName>
        <fullName evidence="37">Sialyltransferase 4B</fullName>
    </alternativeName>
</protein>
<comment type="similarity">
    <text evidence="5">Belongs to the glycosyltransferase 29 family.</text>
</comment>
<comment type="subcellular location">
    <subcellularLocation>
        <location evidence="1">Golgi apparatus</location>
        <location evidence="1">Golgi stack membrane</location>
        <topology evidence="1">Single-pass type II membrane protein</topology>
    </subcellularLocation>
    <subcellularLocation>
        <location evidence="2">Secreted</location>
    </subcellularLocation>
</comment>
<name>A0A6J2WNP9_CHACN</name>
<keyword evidence="40" id="KW-1185">Reference proteome</keyword>
<evidence type="ECO:0000256" key="37">
    <source>
        <dbReference type="ARBA" id="ARBA00082805"/>
    </source>
</evidence>
<evidence type="ECO:0000256" key="35">
    <source>
        <dbReference type="ARBA" id="ARBA00081228"/>
    </source>
</evidence>
<keyword evidence="14" id="KW-0472">Membrane</keyword>
<accession>A0A6J2WNP9</accession>
<feature type="binding site" evidence="38">
    <location>
        <position position="178"/>
    </location>
    <ligand>
        <name>substrate</name>
    </ligand>
</feature>
<dbReference type="GeneID" id="115825256"/>
<evidence type="ECO:0000256" key="4">
    <source>
        <dbReference type="ARBA" id="ARBA00004934"/>
    </source>
</evidence>
<dbReference type="InterPro" id="IPR012163">
    <property type="entry name" value="Sialyl_trans"/>
</dbReference>
<dbReference type="GO" id="GO:0003836">
    <property type="term" value="F:beta-galactoside (CMP) alpha-2,3-sialyltransferase activity"/>
    <property type="evidence" value="ECO:0007669"/>
    <property type="project" value="UniProtKB-EC"/>
</dbReference>
<evidence type="ECO:0000256" key="2">
    <source>
        <dbReference type="ARBA" id="ARBA00004613"/>
    </source>
</evidence>
<comment type="catalytic activity">
    <reaction evidence="31">
        <text>ganglioside GM1 (d18:1(4E)/18:0) + CMP-N-acetyl-beta-neuraminate = ganglioside GD1a (18:1(4E)/18:0) + CMP + H(+)</text>
        <dbReference type="Rhea" id="RHEA:48248"/>
        <dbReference type="ChEBI" id="CHEBI:15378"/>
        <dbReference type="ChEBI" id="CHEBI:57812"/>
        <dbReference type="ChEBI" id="CHEBI:60377"/>
        <dbReference type="ChEBI" id="CHEBI:73110"/>
        <dbReference type="ChEBI" id="CHEBI:90153"/>
    </reaction>
    <physiologicalReaction direction="left-to-right" evidence="31">
        <dbReference type="Rhea" id="RHEA:48249"/>
    </physiologicalReaction>
</comment>
<dbReference type="GO" id="GO:0032580">
    <property type="term" value="C:Golgi cisterna membrane"/>
    <property type="evidence" value="ECO:0007669"/>
    <property type="project" value="UniProtKB-SubCell"/>
</dbReference>
<evidence type="ECO:0000256" key="23">
    <source>
        <dbReference type="ARBA" id="ARBA00042022"/>
    </source>
</evidence>
<feature type="disulfide bond" evidence="39">
    <location>
        <begin position="90"/>
        <end position="229"/>
    </location>
</feature>
<feature type="binding site" evidence="38">
    <location>
        <position position="118"/>
    </location>
    <ligand>
        <name>substrate</name>
    </ligand>
</feature>
<feature type="binding site" evidence="38">
    <location>
        <position position="54"/>
    </location>
    <ligand>
        <name>substrate</name>
    </ligand>
</feature>
<comment type="catalytic activity">
    <reaction evidence="30">
        <text>a ganglioside GA1 + CMP-N-acetyl-beta-neuraminate = a ganglioside GM1b + CMP + H(+)</text>
        <dbReference type="Rhea" id="RHEA:48244"/>
        <dbReference type="ChEBI" id="CHEBI:15378"/>
        <dbReference type="ChEBI" id="CHEBI:57812"/>
        <dbReference type="ChEBI" id="CHEBI:60377"/>
        <dbReference type="ChEBI" id="CHEBI:88069"/>
        <dbReference type="ChEBI" id="CHEBI:90151"/>
    </reaction>
    <physiologicalReaction direction="left-to-right" evidence="30">
        <dbReference type="Rhea" id="RHEA:48245"/>
    </physiologicalReaction>
</comment>
<comment type="catalytic activity">
    <reaction evidence="29">
        <text>a ganglioside GM1 (d18:1(4E)) + CMP-N-acetyl-beta-neuraminate = a ganglioside GD1a (d18:1(4E)) + CMP + H(+)</text>
        <dbReference type="Rhea" id="RHEA:18021"/>
        <dbReference type="ChEBI" id="CHEBI:15378"/>
        <dbReference type="ChEBI" id="CHEBI:57812"/>
        <dbReference type="ChEBI" id="CHEBI:60377"/>
        <dbReference type="ChEBI" id="CHEBI:77709"/>
        <dbReference type="ChEBI" id="CHEBI:78445"/>
        <dbReference type="EC" id="2.4.3.2"/>
    </reaction>
    <physiologicalReaction direction="left-to-right" evidence="29">
        <dbReference type="Rhea" id="RHEA:18022"/>
    </physiologicalReaction>
</comment>
<reference evidence="41" key="1">
    <citation type="submission" date="2025-08" db="UniProtKB">
        <authorList>
            <consortium name="RefSeq"/>
        </authorList>
    </citation>
    <scope>IDENTIFICATION</scope>
</reference>
<keyword evidence="9" id="KW-0812">Transmembrane</keyword>
<keyword evidence="12" id="KW-0333">Golgi apparatus</keyword>
<evidence type="ECO:0000256" key="33">
    <source>
        <dbReference type="ARBA" id="ARBA00062545"/>
    </source>
</evidence>
<evidence type="ECO:0000256" key="5">
    <source>
        <dbReference type="ARBA" id="ARBA00006003"/>
    </source>
</evidence>
<comment type="subunit">
    <text evidence="33">Homodimer; disulfide-linked. Homodimer formation occurs in the endoplasmic reticulum.</text>
</comment>
<evidence type="ECO:0000256" key="20">
    <source>
        <dbReference type="ARBA" id="ARBA00040101"/>
    </source>
</evidence>
<evidence type="ECO:0000256" key="39">
    <source>
        <dbReference type="PIRSR" id="PIRSR005557-2"/>
    </source>
</evidence>
<comment type="catalytic activity">
    <reaction evidence="17">
        <text>a beta-D-galactosyl-(1-&gt;3)-N-acetyl-alpha-D-galactosaminyl derivative + CMP-N-acetyl-beta-neuraminate = an N-acetyl-alpha-neuraminyl-(2-&gt;3)-beta-D-galactosyl-(1-&gt;3)-N-acetyl-alpha-D-galactosaminyl derivative + CMP + H(+)</text>
        <dbReference type="Rhea" id="RHEA:21616"/>
        <dbReference type="ChEBI" id="CHEBI:15378"/>
        <dbReference type="ChEBI" id="CHEBI:57812"/>
        <dbReference type="ChEBI" id="CHEBI:60377"/>
        <dbReference type="ChEBI" id="CHEBI:133470"/>
        <dbReference type="ChEBI" id="CHEBI:139596"/>
        <dbReference type="EC" id="2.4.3.4"/>
    </reaction>
    <physiologicalReaction direction="left-to-right" evidence="17">
        <dbReference type="Rhea" id="RHEA:21617"/>
    </physiologicalReaction>
</comment>
<evidence type="ECO:0000256" key="36">
    <source>
        <dbReference type="ARBA" id="ARBA00081332"/>
    </source>
</evidence>